<comment type="caution">
    <text evidence="2">The sequence shown here is derived from an EMBL/GenBank/DDBJ whole genome shotgun (WGS) entry which is preliminary data.</text>
</comment>
<evidence type="ECO:0000313" key="4">
    <source>
        <dbReference type="Proteomes" id="UP000307706"/>
    </source>
</evidence>
<evidence type="ECO:0000313" key="3">
    <source>
        <dbReference type="Proteomes" id="UP000305730"/>
    </source>
</evidence>
<reference evidence="3 4" key="2">
    <citation type="submission" date="2019-06" db="EMBL/GenBank/DDBJ databases">
        <title>Co-occurence of chitin degradation, pigmentation and bioactivity in marine Pseudoalteromonas.</title>
        <authorList>
            <person name="Sonnenschein E.C."/>
            <person name="Bech P.K."/>
        </authorList>
    </citation>
    <scope>NUCLEOTIDE SEQUENCE [LARGE SCALE GENOMIC DNA]</scope>
    <source>
        <strain evidence="4">S2231</strain>
        <strain evidence="3">S2233</strain>
    </source>
</reference>
<sequence length="79" mass="8716">MTISFENLQGDLAEILDVKVTEVTADTELTGSEHWDSFAMLSAVALVTQYTEKQVTLGDLSHLATINDFISLLKKLKES</sequence>
<keyword evidence="3" id="KW-1185">Reference proteome</keyword>
<dbReference type="Gene3D" id="1.10.1200.10">
    <property type="entry name" value="ACP-like"/>
    <property type="match status" value="1"/>
</dbReference>
<dbReference type="InterPro" id="IPR036736">
    <property type="entry name" value="ACP-like_sf"/>
</dbReference>
<organism evidence="2 4">
    <name type="scientific">Pseudoalteromonas citrea</name>
    <dbReference type="NCBI Taxonomy" id="43655"/>
    <lineage>
        <taxon>Bacteria</taxon>
        <taxon>Pseudomonadati</taxon>
        <taxon>Pseudomonadota</taxon>
        <taxon>Gammaproteobacteria</taxon>
        <taxon>Alteromonadales</taxon>
        <taxon>Pseudoalteromonadaceae</taxon>
        <taxon>Pseudoalteromonas</taxon>
    </lineage>
</organism>
<proteinExistence type="predicted"/>
<evidence type="ECO:0000313" key="1">
    <source>
        <dbReference type="EMBL" id="TMP39179.1"/>
    </source>
</evidence>
<reference evidence="2" key="3">
    <citation type="submission" date="2019-09" db="EMBL/GenBank/DDBJ databases">
        <title>Co-occurence of chitin degradation, pigmentation and bioactivity in marine Pseudoalteromonas.</title>
        <authorList>
            <person name="Sonnenschein E.C."/>
            <person name="Bech P.K."/>
        </authorList>
    </citation>
    <scope>NUCLEOTIDE SEQUENCE</scope>
    <source>
        <strain evidence="2">S2231</strain>
        <strain evidence="1">S2233</strain>
    </source>
</reference>
<protein>
    <recommendedName>
        <fullName evidence="5">Acyl carrier protein</fullName>
    </recommendedName>
</protein>
<dbReference type="RefSeq" id="WP_138598496.1">
    <property type="nucleotide sequence ID" value="NZ_PNCK01000100.1"/>
</dbReference>
<name>A0A5S3XMD3_9GAMM</name>
<dbReference type="Proteomes" id="UP000307706">
    <property type="component" value="Unassembled WGS sequence"/>
</dbReference>
<dbReference type="SUPFAM" id="SSF47336">
    <property type="entry name" value="ACP-like"/>
    <property type="match status" value="1"/>
</dbReference>
<dbReference type="OrthoDB" id="9019796at2"/>
<dbReference type="EMBL" id="PNCK01000100">
    <property type="protein sequence ID" value="TMP39179.1"/>
    <property type="molecule type" value="Genomic_DNA"/>
</dbReference>
<accession>A0A5S3XMD3</accession>
<dbReference type="EMBL" id="PNCL01000073">
    <property type="protein sequence ID" value="TMP57156.1"/>
    <property type="molecule type" value="Genomic_DNA"/>
</dbReference>
<evidence type="ECO:0000313" key="2">
    <source>
        <dbReference type="EMBL" id="TMP57156.1"/>
    </source>
</evidence>
<gene>
    <name evidence="2" type="ORF">CWB96_13850</name>
    <name evidence="1" type="ORF">CWB97_20835</name>
</gene>
<evidence type="ECO:0008006" key="5">
    <source>
        <dbReference type="Google" id="ProtNLM"/>
    </source>
</evidence>
<dbReference type="AlphaFoldDB" id="A0A5S3XMD3"/>
<dbReference type="Proteomes" id="UP000305730">
    <property type="component" value="Unassembled WGS sequence"/>
</dbReference>
<reference evidence="2 4" key="1">
    <citation type="submission" date="2017-12" db="EMBL/GenBank/DDBJ databases">
        <authorList>
            <person name="Paulsen S."/>
            <person name="Gram L.K."/>
        </authorList>
    </citation>
    <scope>NUCLEOTIDE SEQUENCE [LARGE SCALE GENOMIC DNA]</scope>
    <source>
        <strain evidence="2 4">S2231</strain>
        <strain evidence="1">S2233</strain>
    </source>
</reference>